<dbReference type="GO" id="GO:0030154">
    <property type="term" value="P:cell differentiation"/>
    <property type="evidence" value="ECO:0007669"/>
    <property type="project" value="UniProtKB-KW"/>
</dbReference>
<keyword evidence="6" id="KW-0221">Differentiation</keyword>
<evidence type="ECO:0000256" key="9">
    <source>
        <dbReference type="ARBA" id="ARBA00023242"/>
    </source>
</evidence>
<evidence type="ECO:0000256" key="8">
    <source>
        <dbReference type="ARBA" id="ARBA00023158"/>
    </source>
</evidence>
<feature type="domain" description="HMG box" evidence="13">
    <location>
        <begin position="6"/>
        <end position="75"/>
    </location>
</feature>
<organism evidence="14 15">
    <name type="scientific">Frankliniella fusca</name>
    <dbReference type="NCBI Taxonomy" id="407009"/>
    <lineage>
        <taxon>Eukaryota</taxon>
        <taxon>Metazoa</taxon>
        <taxon>Ecdysozoa</taxon>
        <taxon>Arthropoda</taxon>
        <taxon>Hexapoda</taxon>
        <taxon>Insecta</taxon>
        <taxon>Pterygota</taxon>
        <taxon>Neoptera</taxon>
        <taxon>Paraneoptera</taxon>
        <taxon>Thysanoptera</taxon>
        <taxon>Terebrantia</taxon>
        <taxon>Thripoidea</taxon>
        <taxon>Thripidae</taxon>
        <taxon>Frankliniella</taxon>
    </lineage>
</organism>
<dbReference type="EMBL" id="JAHWGI010001033">
    <property type="protein sequence ID" value="KAK3921279.1"/>
    <property type="molecule type" value="Genomic_DNA"/>
</dbReference>
<keyword evidence="5" id="KW-0963">Cytoplasm</keyword>
<sequence>MPPKKKKQPRNAFYFFMMDWKKEKEEQGQRFSNLQEVTQLCSDDWKHLPEHNLLIYKQMEKEAKGRDKDDKANKYDSLGKPFSQIENERREQELASQKMYSDIDDMLMTLASNVDYISNHCFFLIHSNVYCYWGQQKRYIPAEVAISKFNLKNGVIDTYHVFPAPNTDNGEIPLGYRYEVNQNTDTVHSIPDPREFNLVEKDWEKIRQDVYEFLGVKGETDFPPLFTMKGDDANTNCYETSCRSFLDFVSIFSDEEFRLYDLSLFFFKLYEVCSNLACKLFDDEEEAFVVQGVAHQQLTRDYYNHEQGITCKFHTDTDYYFNCSKSFVQRWVFLICEFCCKALRLKMIPGKHCISTAKISYTDDQQTRRPPQSQQTSNTVRMSNLSLEDETAPAGAWGGRMQSEVVRVRENQRQSQPKEVLVIDRSIIPDPAQIRVLQTGQAPNVVSEIKQEPVRLPTTMGRGEMMARGLGHHPAGVNPSFSSEDFPALGSSRPGRLDKPLTTGWGRGFLKQ</sequence>
<dbReference type="Pfam" id="PF09011">
    <property type="entry name" value="HMG_box_2"/>
    <property type="match status" value="1"/>
</dbReference>
<keyword evidence="10" id="KW-0469">Meiosis</keyword>
<feature type="region of interest" description="Disordered" evidence="12">
    <location>
        <begin position="472"/>
        <end position="512"/>
    </location>
</feature>
<evidence type="ECO:0000256" key="11">
    <source>
        <dbReference type="PROSITE-ProRule" id="PRU00267"/>
    </source>
</evidence>
<evidence type="ECO:0000256" key="7">
    <source>
        <dbReference type="ARBA" id="ARBA00023125"/>
    </source>
</evidence>
<evidence type="ECO:0000256" key="5">
    <source>
        <dbReference type="ARBA" id="ARBA00022490"/>
    </source>
</evidence>
<dbReference type="InterPro" id="IPR036910">
    <property type="entry name" value="HMG_box_dom_sf"/>
</dbReference>
<feature type="region of interest" description="Disordered" evidence="12">
    <location>
        <begin position="64"/>
        <end position="88"/>
    </location>
</feature>
<keyword evidence="15" id="KW-1185">Reference proteome</keyword>
<dbReference type="Gene3D" id="1.10.30.10">
    <property type="entry name" value="High mobility group box domain"/>
    <property type="match status" value="1"/>
</dbReference>
<comment type="similarity">
    <text evidence="3">Belongs to the maelstrom family.</text>
</comment>
<evidence type="ECO:0000313" key="15">
    <source>
        <dbReference type="Proteomes" id="UP001219518"/>
    </source>
</evidence>
<dbReference type="GO" id="GO:0043565">
    <property type="term" value="F:sequence-specific DNA binding"/>
    <property type="evidence" value="ECO:0007669"/>
    <property type="project" value="TreeGrafter"/>
</dbReference>
<protein>
    <submittedName>
        <fullName evidence="14">Protein maelstrom-like protein</fullName>
    </submittedName>
</protein>
<reference evidence="14" key="2">
    <citation type="journal article" date="2023" name="BMC Genomics">
        <title>Pest status, molecular evolution, and epigenetic factors derived from the genome assembly of Frankliniella fusca, a thysanopteran phytovirus vector.</title>
        <authorList>
            <person name="Catto M.A."/>
            <person name="Labadie P.E."/>
            <person name="Jacobson A.L."/>
            <person name="Kennedy G.G."/>
            <person name="Srinivasan R."/>
            <person name="Hunt B.G."/>
        </authorList>
    </citation>
    <scope>NUCLEOTIDE SEQUENCE</scope>
    <source>
        <strain evidence="14">PL_HMW_Pooled</strain>
    </source>
</reference>
<comment type="caution">
    <text evidence="14">The sequence shown here is derived from an EMBL/GenBank/DDBJ whole genome shotgun (WGS) entry which is preliminary data.</text>
</comment>
<reference evidence="14" key="1">
    <citation type="submission" date="2021-07" db="EMBL/GenBank/DDBJ databases">
        <authorList>
            <person name="Catto M.A."/>
            <person name="Jacobson A."/>
            <person name="Kennedy G."/>
            <person name="Labadie P."/>
            <person name="Hunt B.G."/>
            <person name="Srinivasan R."/>
        </authorList>
    </citation>
    <scope>NUCLEOTIDE SEQUENCE</scope>
    <source>
        <strain evidence="14">PL_HMW_Pooled</strain>
        <tissue evidence="14">Head</tissue>
    </source>
</reference>
<evidence type="ECO:0000259" key="13">
    <source>
        <dbReference type="PROSITE" id="PS50118"/>
    </source>
</evidence>
<dbReference type="SUPFAM" id="SSF47095">
    <property type="entry name" value="HMG-box"/>
    <property type="match status" value="1"/>
</dbReference>
<evidence type="ECO:0000256" key="2">
    <source>
        <dbReference type="ARBA" id="ARBA00004496"/>
    </source>
</evidence>
<dbReference type="AlphaFoldDB" id="A0AAE1HH66"/>
<dbReference type="GO" id="GO:0043186">
    <property type="term" value="C:P granule"/>
    <property type="evidence" value="ECO:0007669"/>
    <property type="project" value="TreeGrafter"/>
</dbReference>
<dbReference type="GO" id="GO:0045892">
    <property type="term" value="P:negative regulation of DNA-templated transcription"/>
    <property type="evidence" value="ECO:0007669"/>
    <property type="project" value="TreeGrafter"/>
</dbReference>
<dbReference type="InterPro" id="IPR009071">
    <property type="entry name" value="HMG_box_dom"/>
</dbReference>
<evidence type="ECO:0000256" key="10">
    <source>
        <dbReference type="ARBA" id="ARBA00023254"/>
    </source>
</evidence>
<keyword evidence="4" id="KW-0217">Developmental protein</keyword>
<keyword evidence="9 11" id="KW-0539">Nucleus</keyword>
<dbReference type="GO" id="GO:0060964">
    <property type="term" value="P:regulation of miRNA-mediated gene silencing"/>
    <property type="evidence" value="ECO:0007669"/>
    <property type="project" value="InterPro"/>
</dbReference>
<dbReference type="GO" id="GO:0007283">
    <property type="term" value="P:spermatogenesis"/>
    <property type="evidence" value="ECO:0007669"/>
    <property type="project" value="TreeGrafter"/>
</dbReference>
<keyword evidence="7 11" id="KW-0238">DNA-binding</keyword>
<feature type="DNA-binding region" description="HMG box" evidence="11">
    <location>
        <begin position="6"/>
        <end position="75"/>
    </location>
</feature>
<dbReference type="InterPro" id="IPR024970">
    <property type="entry name" value="Maelstrom"/>
</dbReference>
<dbReference type="GO" id="GO:0034587">
    <property type="term" value="P:piRNA processing"/>
    <property type="evidence" value="ECO:0007669"/>
    <property type="project" value="TreeGrafter"/>
</dbReference>
<accession>A0AAE1HH66</accession>
<comment type="subcellular location">
    <subcellularLocation>
        <location evidence="2">Cytoplasm</location>
    </subcellularLocation>
    <subcellularLocation>
        <location evidence="1">Nucleus</location>
    </subcellularLocation>
</comment>
<dbReference type="PANTHER" id="PTHR21358">
    <property type="entry name" value="PROTEIN MAELSTROM HOMOLOG"/>
    <property type="match status" value="1"/>
</dbReference>
<evidence type="ECO:0000256" key="12">
    <source>
        <dbReference type="SAM" id="MobiDB-lite"/>
    </source>
</evidence>
<gene>
    <name evidence="14" type="ORF">KUF71_010494</name>
</gene>
<dbReference type="InterPro" id="IPR039259">
    <property type="entry name" value="Protein_maelstrom"/>
</dbReference>
<dbReference type="Pfam" id="PF13017">
    <property type="entry name" value="Maelstrom"/>
    <property type="match status" value="1"/>
</dbReference>
<name>A0AAE1HH66_9NEOP</name>
<evidence type="ECO:0000256" key="4">
    <source>
        <dbReference type="ARBA" id="ARBA00022473"/>
    </source>
</evidence>
<feature type="region of interest" description="Disordered" evidence="12">
    <location>
        <begin position="364"/>
        <end position="397"/>
    </location>
</feature>
<feature type="compositionally biased region" description="Basic and acidic residues" evidence="12">
    <location>
        <begin position="64"/>
        <end position="74"/>
    </location>
</feature>
<evidence type="ECO:0000256" key="1">
    <source>
        <dbReference type="ARBA" id="ARBA00004123"/>
    </source>
</evidence>
<evidence type="ECO:0000313" key="14">
    <source>
        <dbReference type="EMBL" id="KAK3921279.1"/>
    </source>
</evidence>
<dbReference type="PANTHER" id="PTHR21358:SF4">
    <property type="entry name" value="PROTEIN MAELSTROM HOMOLOG"/>
    <property type="match status" value="1"/>
</dbReference>
<dbReference type="CDD" id="cd21992">
    <property type="entry name" value="HMG-box_MAEL"/>
    <property type="match status" value="1"/>
</dbReference>
<keyword evidence="8" id="KW-0943">RNA-mediated gene silencing</keyword>
<dbReference type="PROSITE" id="PS50118">
    <property type="entry name" value="HMG_BOX_2"/>
    <property type="match status" value="1"/>
</dbReference>
<proteinExistence type="inferred from homology"/>
<dbReference type="GO" id="GO:0007140">
    <property type="term" value="P:male meiotic nuclear division"/>
    <property type="evidence" value="ECO:0007669"/>
    <property type="project" value="TreeGrafter"/>
</dbReference>
<dbReference type="GO" id="GO:0005634">
    <property type="term" value="C:nucleus"/>
    <property type="evidence" value="ECO:0007669"/>
    <property type="project" value="UniProtKB-SubCell"/>
</dbReference>
<dbReference type="Proteomes" id="UP001219518">
    <property type="component" value="Unassembled WGS sequence"/>
</dbReference>
<evidence type="ECO:0000256" key="3">
    <source>
        <dbReference type="ARBA" id="ARBA00007057"/>
    </source>
</evidence>
<feature type="compositionally biased region" description="Low complexity" evidence="12">
    <location>
        <begin position="368"/>
        <end position="377"/>
    </location>
</feature>
<evidence type="ECO:0000256" key="6">
    <source>
        <dbReference type="ARBA" id="ARBA00022782"/>
    </source>
</evidence>